<keyword evidence="1" id="KW-1133">Transmembrane helix</keyword>
<feature type="transmembrane region" description="Helical" evidence="1">
    <location>
        <begin position="51"/>
        <end position="74"/>
    </location>
</feature>
<dbReference type="HOGENOM" id="CLU_2519562_0_0_2"/>
<evidence type="ECO:0000313" key="2">
    <source>
        <dbReference type="EMBL" id="ADL19423.1"/>
    </source>
</evidence>
<sequence>MLTVFYFAVAAYLSVQNVEKFKSTFGGALSYLQTSASANSTLGALGAYADLIIVILIMVVFLSIALAAGSIILGKGVELLRGSK</sequence>
<dbReference type="Proteomes" id="UP000000346">
    <property type="component" value="Chromosome"/>
</dbReference>
<protein>
    <submittedName>
        <fullName evidence="2">Uncharacterized protein</fullName>
    </submittedName>
</protein>
<accession>D9Q285</accession>
<name>D9Q285_ACIS3</name>
<evidence type="ECO:0000256" key="1">
    <source>
        <dbReference type="SAM" id="Phobius"/>
    </source>
</evidence>
<gene>
    <name evidence="2" type="ordered locus">ASAC_1018</name>
</gene>
<evidence type="ECO:0000313" key="3">
    <source>
        <dbReference type="Proteomes" id="UP000000346"/>
    </source>
</evidence>
<dbReference type="EMBL" id="CP001742">
    <property type="protein sequence ID" value="ADL19423.1"/>
    <property type="molecule type" value="Genomic_DNA"/>
</dbReference>
<proteinExistence type="predicted"/>
<keyword evidence="3" id="KW-1185">Reference proteome</keyword>
<dbReference type="KEGG" id="asc:ASAC_1018"/>
<dbReference type="STRING" id="666510.ASAC_1018"/>
<keyword evidence="1" id="KW-0812">Transmembrane</keyword>
<keyword evidence="1" id="KW-0472">Membrane</keyword>
<organism evidence="2 3">
    <name type="scientific">Acidilobus saccharovorans (strain DSM 16705 / JCM 18335 / VKM B-2471 / 345-15)</name>
    <dbReference type="NCBI Taxonomy" id="666510"/>
    <lineage>
        <taxon>Archaea</taxon>
        <taxon>Thermoproteota</taxon>
        <taxon>Thermoprotei</taxon>
        <taxon>Acidilobales</taxon>
        <taxon>Acidilobaceae</taxon>
        <taxon>Acidilobus</taxon>
    </lineage>
</organism>
<dbReference type="InParanoid" id="D9Q285"/>
<reference evidence="2 3" key="1">
    <citation type="journal article" date="2010" name="Appl. Environ. Microbiol.">
        <title>The genome sequence of the crenarchaeon Acidilobus saccharovorans supports a new order, Acidilobales, and suggests an important ecological role in terrestrial acidic hot springs.</title>
        <authorList>
            <person name="Mardanov A.V."/>
            <person name="Svetlitchnyi V.A."/>
            <person name="Beletsky A.V."/>
            <person name="Prokofeva M.I."/>
            <person name="Bonch-Osmolovskaya E.A."/>
            <person name="Ravin N.V."/>
            <person name="Skryabin K.G."/>
        </authorList>
    </citation>
    <scope>NUCLEOTIDE SEQUENCE [LARGE SCALE GENOMIC DNA]</scope>
    <source>
        <strain evidence="3">DSM 16705 / JCM 18335 / VKM B-2471 / 345-15</strain>
    </source>
</reference>
<dbReference type="AlphaFoldDB" id="D9Q285"/>